<organism evidence="1 2">
    <name type="scientific">Vibrio ezurae NBRC 102218</name>
    <dbReference type="NCBI Taxonomy" id="1219080"/>
    <lineage>
        <taxon>Bacteria</taxon>
        <taxon>Pseudomonadati</taxon>
        <taxon>Pseudomonadota</taxon>
        <taxon>Gammaproteobacteria</taxon>
        <taxon>Vibrionales</taxon>
        <taxon>Vibrionaceae</taxon>
        <taxon>Vibrio</taxon>
    </lineage>
</organism>
<dbReference type="Proteomes" id="UP000016562">
    <property type="component" value="Unassembled WGS sequence"/>
</dbReference>
<keyword evidence="2" id="KW-1185">Reference proteome</keyword>
<dbReference type="EMBL" id="BATM01000049">
    <property type="protein sequence ID" value="GAD81051.1"/>
    <property type="molecule type" value="Genomic_DNA"/>
</dbReference>
<evidence type="ECO:0000313" key="1">
    <source>
        <dbReference type="EMBL" id="GAD81051.1"/>
    </source>
</evidence>
<evidence type="ECO:0000313" key="2">
    <source>
        <dbReference type="Proteomes" id="UP000016562"/>
    </source>
</evidence>
<proteinExistence type="predicted"/>
<dbReference type="STRING" id="1219080.VEZ01S_49_00090"/>
<dbReference type="AlphaFoldDB" id="U3AM85"/>
<sequence length="130" mass="14414">MKIIVTILAIIVGATLAGPIGGIIGFFVGAWGYNIIFIQGKIAQANKRNYSQRTFNKRTFNKRTFVRKVKQCCKNEYGVGEGNVEIILSNPEYSLIPKGSFRFSDDDVTSTAKKISSIADTGDICFFRSF</sequence>
<accession>U3AM85</accession>
<gene>
    <name evidence="1" type="ORF">VEZ01S_49_00090</name>
</gene>
<reference evidence="1 2" key="1">
    <citation type="submission" date="2013-09" db="EMBL/GenBank/DDBJ databases">
        <title>Whole genome shotgun sequence of Vibrio ezurae NBRC 102218.</title>
        <authorList>
            <person name="Yoshida I."/>
            <person name="Hosoyama A."/>
            <person name="Numata M."/>
            <person name="Hashimoto M."/>
            <person name="Hosoyama Y."/>
            <person name="Tsuchikane K."/>
            <person name="Noguchi M."/>
            <person name="Hirakata S."/>
            <person name="Ichikawa N."/>
            <person name="Ohji S."/>
            <person name="Yamazoe A."/>
            <person name="Fujita N."/>
        </authorList>
    </citation>
    <scope>NUCLEOTIDE SEQUENCE [LARGE SCALE GENOMIC DNA]</scope>
    <source>
        <strain evidence="1 2">NBRC 102218</strain>
    </source>
</reference>
<dbReference type="RefSeq" id="WP_021714750.1">
    <property type="nucleotide sequence ID" value="NZ_BATM01000049.1"/>
</dbReference>
<protein>
    <submittedName>
        <fullName evidence="1">Uncharacterized protein</fullName>
    </submittedName>
</protein>
<name>U3AM85_9VIBR</name>
<comment type="caution">
    <text evidence="1">The sequence shown here is derived from an EMBL/GenBank/DDBJ whole genome shotgun (WGS) entry which is preliminary data.</text>
</comment>